<reference evidence="2 3" key="1">
    <citation type="submission" date="2017-07" db="EMBL/GenBank/DDBJ databases">
        <title>An improved, manually edited Actinidia chinensis var. chinensis (kiwifruit) genome highlights the challenges associated with draft genomes and gene prediction in plants.</title>
        <authorList>
            <person name="Pilkington S."/>
            <person name="Crowhurst R."/>
            <person name="Hilario E."/>
            <person name="Nardozza S."/>
            <person name="Fraser L."/>
            <person name="Peng Y."/>
            <person name="Gunaseelan K."/>
            <person name="Simpson R."/>
            <person name="Tahir J."/>
            <person name="Deroles S."/>
            <person name="Templeton K."/>
            <person name="Luo Z."/>
            <person name="Davy M."/>
            <person name="Cheng C."/>
            <person name="Mcneilage M."/>
            <person name="Scaglione D."/>
            <person name="Liu Y."/>
            <person name="Zhang Q."/>
            <person name="Datson P."/>
            <person name="De Silva N."/>
            <person name="Gardiner S."/>
            <person name="Bassett H."/>
            <person name="Chagne D."/>
            <person name="Mccallum J."/>
            <person name="Dzierzon H."/>
            <person name="Deng C."/>
            <person name="Wang Y.-Y."/>
            <person name="Barron N."/>
            <person name="Manako K."/>
            <person name="Bowen J."/>
            <person name="Foster T."/>
            <person name="Erridge Z."/>
            <person name="Tiffin H."/>
            <person name="Waite C."/>
            <person name="Davies K."/>
            <person name="Grierson E."/>
            <person name="Laing W."/>
            <person name="Kirk R."/>
            <person name="Chen X."/>
            <person name="Wood M."/>
            <person name="Montefiori M."/>
            <person name="Brummell D."/>
            <person name="Schwinn K."/>
            <person name="Catanach A."/>
            <person name="Fullerton C."/>
            <person name="Li D."/>
            <person name="Meiyalaghan S."/>
            <person name="Nieuwenhuizen N."/>
            <person name="Read N."/>
            <person name="Prakash R."/>
            <person name="Hunter D."/>
            <person name="Zhang H."/>
            <person name="Mckenzie M."/>
            <person name="Knabel M."/>
            <person name="Harris A."/>
            <person name="Allan A."/>
            <person name="Chen A."/>
            <person name="Janssen B."/>
            <person name="Plunkett B."/>
            <person name="Dwamena C."/>
            <person name="Voogd C."/>
            <person name="Leif D."/>
            <person name="Lafferty D."/>
            <person name="Souleyre E."/>
            <person name="Varkonyi-Gasic E."/>
            <person name="Gambi F."/>
            <person name="Hanley J."/>
            <person name="Yao J.-L."/>
            <person name="Cheung J."/>
            <person name="David K."/>
            <person name="Warren B."/>
            <person name="Marsh K."/>
            <person name="Snowden K."/>
            <person name="Lin-Wang K."/>
            <person name="Brian L."/>
            <person name="Martinez-Sanchez M."/>
            <person name="Wang M."/>
            <person name="Ileperuma N."/>
            <person name="Macnee N."/>
            <person name="Campin R."/>
            <person name="Mcatee P."/>
            <person name="Drummond R."/>
            <person name="Espley R."/>
            <person name="Ireland H."/>
            <person name="Wu R."/>
            <person name="Atkinson R."/>
            <person name="Karunairetnam S."/>
            <person name="Bulley S."/>
            <person name="Chunkath S."/>
            <person name="Hanley Z."/>
            <person name="Storey R."/>
            <person name="Thrimawithana A."/>
            <person name="Thomson S."/>
            <person name="David C."/>
            <person name="Testolin R."/>
        </authorList>
    </citation>
    <scope>NUCLEOTIDE SEQUENCE [LARGE SCALE GENOMIC DNA]</scope>
    <source>
        <strain evidence="3">cv. Red5</strain>
        <tissue evidence="2">Young leaf</tissue>
    </source>
</reference>
<dbReference type="AlphaFoldDB" id="A0A2R6QJV4"/>
<dbReference type="Gramene" id="PSS09683">
    <property type="protein sequence ID" value="PSS09683"/>
    <property type="gene ID" value="CEY00_Acc16708"/>
</dbReference>
<reference evidence="3" key="2">
    <citation type="journal article" date="2018" name="BMC Genomics">
        <title>A manually annotated Actinidia chinensis var. chinensis (kiwifruit) genome highlights the challenges associated with draft genomes and gene prediction in plants.</title>
        <authorList>
            <person name="Pilkington S.M."/>
            <person name="Crowhurst R."/>
            <person name="Hilario E."/>
            <person name="Nardozza S."/>
            <person name="Fraser L."/>
            <person name="Peng Y."/>
            <person name="Gunaseelan K."/>
            <person name="Simpson R."/>
            <person name="Tahir J."/>
            <person name="Deroles S.C."/>
            <person name="Templeton K."/>
            <person name="Luo Z."/>
            <person name="Davy M."/>
            <person name="Cheng C."/>
            <person name="McNeilage M."/>
            <person name="Scaglione D."/>
            <person name="Liu Y."/>
            <person name="Zhang Q."/>
            <person name="Datson P."/>
            <person name="De Silva N."/>
            <person name="Gardiner S.E."/>
            <person name="Bassett H."/>
            <person name="Chagne D."/>
            <person name="McCallum J."/>
            <person name="Dzierzon H."/>
            <person name="Deng C."/>
            <person name="Wang Y.Y."/>
            <person name="Barron L."/>
            <person name="Manako K."/>
            <person name="Bowen J."/>
            <person name="Foster T.M."/>
            <person name="Erridge Z.A."/>
            <person name="Tiffin H."/>
            <person name="Waite C.N."/>
            <person name="Davies K.M."/>
            <person name="Grierson E.P."/>
            <person name="Laing W.A."/>
            <person name="Kirk R."/>
            <person name="Chen X."/>
            <person name="Wood M."/>
            <person name="Montefiori M."/>
            <person name="Brummell D.A."/>
            <person name="Schwinn K.E."/>
            <person name="Catanach A."/>
            <person name="Fullerton C."/>
            <person name="Li D."/>
            <person name="Meiyalaghan S."/>
            <person name="Nieuwenhuizen N."/>
            <person name="Read N."/>
            <person name="Prakash R."/>
            <person name="Hunter D."/>
            <person name="Zhang H."/>
            <person name="McKenzie M."/>
            <person name="Knabel M."/>
            <person name="Harris A."/>
            <person name="Allan A.C."/>
            <person name="Gleave A."/>
            <person name="Chen A."/>
            <person name="Janssen B.J."/>
            <person name="Plunkett B."/>
            <person name="Ampomah-Dwamena C."/>
            <person name="Voogd C."/>
            <person name="Leif D."/>
            <person name="Lafferty D."/>
            <person name="Souleyre E.J.F."/>
            <person name="Varkonyi-Gasic E."/>
            <person name="Gambi F."/>
            <person name="Hanley J."/>
            <person name="Yao J.L."/>
            <person name="Cheung J."/>
            <person name="David K.M."/>
            <person name="Warren B."/>
            <person name="Marsh K."/>
            <person name="Snowden K.C."/>
            <person name="Lin-Wang K."/>
            <person name="Brian L."/>
            <person name="Martinez-Sanchez M."/>
            <person name="Wang M."/>
            <person name="Ileperuma N."/>
            <person name="Macnee N."/>
            <person name="Campin R."/>
            <person name="McAtee P."/>
            <person name="Drummond R.S.M."/>
            <person name="Espley R.V."/>
            <person name="Ireland H.S."/>
            <person name="Wu R."/>
            <person name="Atkinson R.G."/>
            <person name="Karunairetnam S."/>
            <person name="Bulley S."/>
            <person name="Chunkath S."/>
            <person name="Hanley Z."/>
            <person name="Storey R."/>
            <person name="Thrimawithana A.H."/>
            <person name="Thomson S."/>
            <person name="David C."/>
            <person name="Testolin R."/>
            <person name="Huang H."/>
            <person name="Hellens R.P."/>
            <person name="Schaffer R.J."/>
        </authorList>
    </citation>
    <scope>NUCLEOTIDE SEQUENCE [LARGE SCALE GENOMIC DNA]</scope>
    <source>
        <strain evidence="3">cv. Red5</strain>
    </source>
</reference>
<feature type="region of interest" description="Disordered" evidence="1">
    <location>
        <begin position="33"/>
        <end position="88"/>
    </location>
</feature>
<feature type="compositionally biased region" description="Low complexity" evidence="1">
    <location>
        <begin position="37"/>
        <end position="49"/>
    </location>
</feature>
<organism evidence="2 3">
    <name type="scientific">Actinidia chinensis var. chinensis</name>
    <name type="common">Chinese soft-hair kiwi</name>
    <dbReference type="NCBI Taxonomy" id="1590841"/>
    <lineage>
        <taxon>Eukaryota</taxon>
        <taxon>Viridiplantae</taxon>
        <taxon>Streptophyta</taxon>
        <taxon>Embryophyta</taxon>
        <taxon>Tracheophyta</taxon>
        <taxon>Spermatophyta</taxon>
        <taxon>Magnoliopsida</taxon>
        <taxon>eudicotyledons</taxon>
        <taxon>Gunneridae</taxon>
        <taxon>Pentapetalae</taxon>
        <taxon>asterids</taxon>
        <taxon>Ericales</taxon>
        <taxon>Actinidiaceae</taxon>
        <taxon>Actinidia</taxon>
    </lineage>
</organism>
<dbReference type="OrthoDB" id="1557914at2759"/>
<accession>A0A2R6QJV4</accession>
<dbReference type="Proteomes" id="UP000241394">
    <property type="component" value="Chromosome LG15"/>
</dbReference>
<dbReference type="InParanoid" id="A0A2R6QJV4"/>
<gene>
    <name evidence="2" type="ORF">CEY00_Acc16708</name>
</gene>
<dbReference type="PANTHER" id="PTHR38221:SF1">
    <property type="entry name" value="OVULE PROTEIN"/>
    <property type="match status" value="1"/>
</dbReference>
<sequence length="374" mass="40877">MEEDGPFGSFIKQCLPTSSQEEILRTCPFARQSEVFSGDGDSPSLDSLGIPVSSTGIVMLSPPEDFQTPPEDSLPASSDEQRLPPPPEAAVTVDAIASQRKTNAADGGCTDSERAVDLGKDTDNLGFSEANSTQMISRGGDGFVVACEDFERELEKFVVLRRESSSLCNEITFESPSKKLKVSGENLVVCEPPRDSACDNELLIRETIHQENANTEFVDLEAEEIGEELGEDKVFVDLPMRETDVGVAVNKGYEVQKNVNGGSAGKNVEDLDKFKYVRPSGASRVNRKITEGGGGRRELPPSISLQEKNIGEERKMSDLVGKNRILKGLLDALKWVAGEMGEGSEVDFDFLETAKSRGMTFPRPRWWPPEGYDD</sequence>
<comment type="caution">
    <text evidence="2">The sequence shown here is derived from an EMBL/GenBank/DDBJ whole genome shotgun (WGS) entry which is preliminary data.</text>
</comment>
<name>A0A2R6QJV4_ACTCC</name>
<protein>
    <submittedName>
        <fullName evidence="2">Kelch repeat-containing protein</fullName>
    </submittedName>
</protein>
<evidence type="ECO:0000313" key="2">
    <source>
        <dbReference type="EMBL" id="PSS09683.1"/>
    </source>
</evidence>
<dbReference type="OMA" id="CAKEMHS"/>
<proteinExistence type="predicted"/>
<evidence type="ECO:0000256" key="1">
    <source>
        <dbReference type="SAM" id="MobiDB-lite"/>
    </source>
</evidence>
<dbReference type="EMBL" id="NKQK01000015">
    <property type="protein sequence ID" value="PSS09683.1"/>
    <property type="molecule type" value="Genomic_DNA"/>
</dbReference>
<dbReference type="PANTHER" id="PTHR38221">
    <property type="entry name" value="BNAA04G14260D PROTEIN"/>
    <property type="match status" value="1"/>
</dbReference>
<evidence type="ECO:0000313" key="3">
    <source>
        <dbReference type="Proteomes" id="UP000241394"/>
    </source>
</evidence>
<keyword evidence="3" id="KW-1185">Reference proteome</keyword>